<feature type="transmembrane region" description="Helical" evidence="1">
    <location>
        <begin position="158"/>
        <end position="175"/>
    </location>
</feature>
<evidence type="ECO:0000313" key="3">
    <source>
        <dbReference type="Proteomes" id="UP000032544"/>
    </source>
</evidence>
<evidence type="ECO:0000256" key="1">
    <source>
        <dbReference type="SAM" id="Phobius"/>
    </source>
</evidence>
<dbReference type="Proteomes" id="UP000032544">
    <property type="component" value="Unassembled WGS sequence"/>
</dbReference>
<dbReference type="EMBL" id="JRHC01000003">
    <property type="protein sequence ID" value="KJF43273.1"/>
    <property type="molecule type" value="Genomic_DNA"/>
</dbReference>
<accession>A0A0D8JBV3</accession>
<dbReference type="PATRIC" id="fig|1544798.3.peg.2872"/>
<keyword evidence="1" id="KW-0472">Membrane</keyword>
<feature type="transmembrane region" description="Helical" evidence="1">
    <location>
        <begin position="108"/>
        <end position="128"/>
    </location>
</feature>
<dbReference type="OrthoDB" id="1120881at2"/>
<sequence>MNESEKLLSELKDIRNIMERSSRFLSLSGLSGIMVGIYALIGAFFAYRIVYIQFPSDARQEYINDTLTSIFIIGITVLVLSLFTIYVLTVKQAKKEQKPIWGPGSKLLLINLLIPLATGGILTTILALRGYYGVVSPCFLIFYGLALVNAAKYTRPEILSLGLVEIVLGLLAAIFPGYGLYFWAIGFGILHIIYGFMFLNRENKNSEA</sequence>
<dbReference type="RefSeq" id="WP_045030477.1">
    <property type="nucleotide sequence ID" value="NZ_CAJXKZ010000001.1"/>
</dbReference>
<dbReference type="AlphaFoldDB" id="A0A0D8JBV3"/>
<name>A0A0D8JBV3_9BACT</name>
<feature type="transmembrane region" description="Helical" evidence="1">
    <location>
        <begin position="24"/>
        <end position="47"/>
    </location>
</feature>
<evidence type="ECO:0000313" key="2">
    <source>
        <dbReference type="EMBL" id="KJF43273.1"/>
    </source>
</evidence>
<dbReference type="STRING" id="1544798.LH29_13555"/>
<organism evidence="2 3">
    <name type="scientific">Draconibacterium sediminis</name>
    <dbReference type="NCBI Taxonomy" id="1544798"/>
    <lineage>
        <taxon>Bacteria</taxon>
        <taxon>Pseudomonadati</taxon>
        <taxon>Bacteroidota</taxon>
        <taxon>Bacteroidia</taxon>
        <taxon>Marinilabiliales</taxon>
        <taxon>Prolixibacteraceae</taxon>
        <taxon>Draconibacterium</taxon>
    </lineage>
</organism>
<protein>
    <submittedName>
        <fullName evidence="2">Membrane protein</fullName>
    </submittedName>
</protein>
<feature type="transmembrane region" description="Helical" evidence="1">
    <location>
        <begin position="181"/>
        <end position="199"/>
    </location>
</feature>
<comment type="caution">
    <text evidence="2">The sequence shown here is derived from an EMBL/GenBank/DDBJ whole genome shotgun (WGS) entry which is preliminary data.</text>
</comment>
<keyword evidence="1" id="KW-0812">Transmembrane</keyword>
<keyword evidence="3" id="KW-1185">Reference proteome</keyword>
<gene>
    <name evidence="2" type="ORF">LH29_13555</name>
</gene>
<proteinExistence type="predicted"/>
<feature type="transmembrane region" description="Helical" evidence="1">
    <location>
        <begin position="67"/>
        <end position="88"/>
    </location>
</feature>
<reference evidence="2 3" key="1">
    <citation type="submission" date="2014-09" db="EMBL/GenBank/DDBJ databases">
        <title>Draft Genome Sequence of Draconibacterium sp. JN14CK-3.</title>
        <authorList>
            <person name="Dong C."/>
            <person name="Lai Q."/>
            <person name="Shao Z."/>
        </authorList>
    </citation>
    <scope>NUCLEOTIDE SEQUENCE [LARGE SCALE GENOMIC DNA]</scope>
    <source>
        <strain evidence="2 3">JN14CK-3</strain>
    </source>
</reference>
<feature type="transmembrane region" description="Helical" evidence="1">
    <location>
        <begin position="134"/>
        <end position="151"/>
    </location>
</feature>
<keyword evidence="1" id="KW-1133">Transmembrane helix</keyword>